<dbReference type="EMBL" id="VIWW01000001">
    <property type="protein sequence ID" value="TWG06884.1"/>
    <property type="molecule type" value="Genomic_DNA"/>
</dbReference>
<organism evidence="1 2">
    <name type="scientific">Streptomyces brevispora</name>
    <dbReference type="NCBI Taxonomy" id="887462"/>
    <lineage>
        <taxon>Bacteria</taxon>
        <taxon>Bacillati</taxon>
        <taxon>Actinomycetota</taxon>
        <taxon>Actinomycetes</taxon>
        <taxon>Kitasatosporales</taxon>
        <taxon>Streptomycetaceae</taxon>
        <taxon>Streptomyces</taxon>
    </lineage>
</organism>
<dbReference type="AlphaFoldDB" id="A0A561V5L6"/>
<comment type="caution">
    <text evidence="1">The sequence shown here is derived from an EMBL/GenBank/DDBJ whole genome shotgun (WGS) entry which is preliminary data.</text>
</comment>
<name>A0A561V5L6_9ACTN</name>
<evidence type="ECO:0008006" key="3">
    <source>
        <dbReference type="Google" id="ProtNLM"/>
    </source>
</evidence>
<reference evidence="1 2" key="1">
    <citation type="submission" date="2019-06" db="EMBL/GenBank/DDBJ databases">
        <title>Sequencing the genomes of 1000 actinobacteria strains.</title>
        <authorList>
            <person name="Klenk H.-P."/>
        </authorList>
    </citation>
    <scope>NUCLEOTIDE SEQUENCE [LARGE SCALE GENOMIC DNA]</scope>
    <source>
        <strain evidence="1 2">DSM 42059</strain>
    </source>
</reference>
<sequence length="74" mass="7312">MAHSRGLVPPGLAPVAARAGLPELGEVDFVLLHGRRRDGAQQAADALAAAILAGGDRLIRPPGGLGAIGGRDGA</sequence>
<evidence type="ECO:0000313" key="2">
    <source>
        <dbReference type="Proteomes" id="UP000318186"/>
    </source>
</evidence>
<evidence type="ECO:0000313" key="1">
    <source>
        <dbReference type="EMBL" id="TWG06884.1"/>
    </source>
</evidence>
<gene>
    <name evidence="1" type="ORF">FHX80_115381</name>
</gene>
<proteinExistence type="predicted"/>
<dbReference type="Proteomes" id="UP000318186">
    <property type="component" value="Unassembled WGS sequence"/>
</dbReference>
<protein>
    <recommendedName>
        <fullName evidence="3">LysR substrate binding domain-containing protein</fullName>
    </recommendedName>
</protein>
<accession>A0A561V5L6</accession>